<keyword evidence="4" id="KW-0964">Secreted</keyword>
<feature type="disulfide bond" evidence="13">
    <location>
        <begin position="166"/>
        <end position="187"/>
    </location>
</feature>
<accession>A0ABD2GHR8</accession>
<evidence type="ECO:0000313" key="16">
    <source>
        <dbReference type="EMBL" id="KAL3053697.1"/>
    </source>
</evidence>
<dbReference type="Pfam" id="PF00965">
    <property type="entry name" value="TIMP"/>
    <property type="match status" value="1"/>
</dbReference>
<dbReference type="Gene3D" id="3.90.370.10">
    <property type="entry name" value="Tissue inhibitor of metalloproteinase-1. Chain B, domain 1"/>
    <property type="match status" value="1"/>
</dbReference>
<dbReference type="PANTHER" id="PTHR11844">
    <property type="entry name" value="METALLOPROTEASE INHIBITOR"/>
    <property type="match status" value="1"/>
</dbReference>
<feature type="disulfide bond" evidence="13">
    <location>
        <begin position="153"/>
        <end position="158"/>
    </location>
</feature>
<feature type="disulfide bond" evidence="13">
    <location>
        <begin position="29"/>
        <end position="121"/>
    </location>
</feature>
<dbReference type="InterPro" id="IPR027465">
    <property type="entry name" value="TIMP_C"/>
</dbReference>
<feature type="binding site" evidence="12">
    <location>
        <position position="27"/>
    </location>
    <ligand>
        <name>Zn(2+)</name>
        <dbReference type="ChEBI" id="CHEBI:29105"/>
        <note>ligand shared with metalloproteinase partner</note>
    </ligand>
</feature>
<comment type="subcellular location">
    <subcellularLocation>
        <location evidence="1">Secreted</location>
    </subcellularLocation>
</comment>
<evidence type="ECO:0000256" key="14">
    <source>
        <dbReference type="SAM" id="SignalP"/>
    </source>
</evidence>
<evidence type="ECO:0000256" key="10">
    <source>
        <dbReference type="ARBA" id="ARBA00023215"/>
    </source>
</evidence>
<feature type="chain" id="PRO_5044793087" description="Metalloproteinase inhibitor 2" evidence="14">
    <location>
        <begin position="27"/>
        <end position="202"/>
    </location>
</feature>
<reference evidence="16 17" key="2">
    <citation type="journal article" date="2024" name="G3 (Bethesda)">
        <title>The genome of the cryopelagic Antarctic bald notothen, Trematomus borchgrevinki.</title>
        <authorList>
            <person name="Rayamajhi N."/>
            <person name="Rivera-Colon A.G."/>
            <person name="Minhas B.F."/>
            <person name="Cheng C.C."/>
            <person name="Catchen J.M."/>
        </authorList>
    </citation>
    <scope>NUCLEOTIDE SEQUENCE [LARGE SCALE GENOMIC DNA]</scope>
    <source>
        <strain evidence="16">AGRC-2024</strain>
    </source>
</reference>
<keyword evidence="14" id="KW-0732">Signal</keyword>
<evidence type="ECO:0000256" key="8">
    <source>
        <dbReference type="ARBA" id="ARBA00022833"/>
    </source>
</evidence>
<organism evidence="16 17">
    <name type="scientific">Pagothenia borchgrevinki</name>
    <name type="common">Bald rockcod</name>
    <name type="synonym">Trematomus borchgrevinki</name>
    <dbReference type="NCBI Taxonomy" id="8213"/>
    <lineage>
        <taxon>Eukaryota</taxon>
        <taxon>Metazoa</taxon>
        <taxon>Chordata</taxon>
        <taxon>Craniata</taxon>
        <taxon>Vertebrata</taxon>
        <taxon>Euteleostomi</taxon>
        <taxon>Actinopterygii</taxon>
        <taxon>Neopterygii</taxon>
        <taxon>Teleostei</taxon>
        <taxon>Neoteleostei</taxon>
        <taxon>Acanthomorphata</taxon>
        <taxon>Eupercaria</taxon>
        <taxon>Perciformes</taxon>
        <taxon>Notothenioidei</taxon>
        <taxon>Nototheniidae</taxon>
        <taxon>Pagothenia</taxon>
    </lineage>
</organism>
<keyword evidence="9 13" id="KW-1015">Disulfide bond</keyword>
<evidence type="ECO:0000256" key="11">
    <source>
        <dbReference type="ARBA" id="ARBA00030102"/>
    </source>
</evidence>
<proteinExistence type="inferred from homology"/>
<evidence type="ECO:0000256" key="6">
    <source>
        <dbReference type="ARBA" id="ARBA00022690"/>
    </source>
</evidence>
<dbReference type="InterPro" id="IPR008993">
    <property type="entry name" value="TIMP-like_OB-fold"/>
</dbReference>
<dbReference type="PROSITE" id="PS00288">
    <property type="entry name" value="TIMP"/>
    <property type="match status" value="1"/>
</dbReference>
<evidence type="ECO:0000256" key="4">
    <source>
        <dbReference type="ARBA" id="ARBA00022525"/>
    </source>
</evidence>
<dbReference type="GO" id="GO:0005576">
    <property type="term" value="C:extracellular region"/>
    <property type="evidence" value="ECO:0007669"/>
    <property type="project" value="UniProtKB-SubCell"/>
</dbReference>
<evidence type="ECO:0000259" key="15">
    <source>
        <dbReference type="PROSITE" id="PS50189"/>
    </source>
</evidence>
<dbReference type="EMBL" id="JBIYXZ010002078">
    <property type="protein sequence ID" value="KAL3053697.1"/>
    <property type="molecule type" value="Genomic_DNA"/>
</dbReference>
<comment type="similarity">
    <text evidence="2">Belongs to the protease inhibitor I35 (TIMP) family.</text>
</comment>
<gene>
    <name evidence="16" type="ORF">OYC64_006091</name>
</gene>
<feature type="disulfide bond" evidence="13">
    <location>
        <begin position="27"/>
        <end position="94"/>
    </location>
</feature>
<dbReference type="FunFam" id="3.90.370.10:FF:000001">
    <property type="entry name" value="Metalloproteinase inhibitor 3"/>
    <property type="match status" value="1"/>
</dbReference>
<keyword evidence="8 12" id="KW-0862">Zinc</keyword>
<feature type="domain" description="NTR" evidence="15">
    <location>
        <begin position="27"/>
        <end position="146"/>
    </location>
</feature>
<comment type="caution">
    <text evidence="16">The sequence shown here is derived from an EMBL/GenBank/DDBJ whole genome shotgun (WGS) entry which is preliminary data.</text>
</comment>
<reference evidence="16 17" key="1">
    <citation type="journal article" date="2022" name="G3 (Bethesda)">
        <title>Evaluating Illumina-, Nanopore-, and PacBio-based genome assembly strategies with the bald notothen, Trematomus borchgrevinki.</title>
        <authorList>
            <person name="Rayamajhi N."/>
            <person name="Cheng C.C."/>
            <person name="Catchen J.M."/>
        </authorList>
    </citation>
    <scope>NUCLEOTIDE SEQUENCE [LARGE SCALE GENOMIC DNA]</scope>
    <source>
        <strain evidence="16">AGRC-2024</strain>
    </source>
</reference>
<dbReference type="SMART" id="SM00206">
    <property type="entry name" value="NTR"/>
    <property type="match status" value="1"/>
</dbReference>
<evidence type="ECO:0000256" key="2">
    <source>
        <dbReference type="ARBA" id="ARBA00011027"/>
    </source>
</evidence>
<keyword evidence="17" id="KW-1185">Reference proteome</keyword>
<evidence type="ECO:0000256" key="1">
    <source>
        <dbReference type="ARBA" id="ARBA00004613"/>
    </source>
</evidence>
<dbReference type="GO" id="GO:0030414">
    <property type="term" value="F:peptidase inhibitor activity"/>
    <property type="evidence" value="ECO:0007669"/>
    <property type="project" value="UniProtKB-KW"/>
</dbReference>
<evidence type="ECO:0000256" key="5">
    <source>
        <dbReference type="ARBA" id="ARBA00022608"/>
    </source>
</evidence>
<dbReference type="SUPFAM" id="SSF50242">
    <property type="entry name" value="TIMP-like"/>
    <property type="match status" value="1"/>
</dbReference>
<dbReference type="GO" id="GO:0046872">
    <property type="term" value="F:metal ion binding"/>
    <property type="evidence" value="ECO:0007669"/>
    <property type="project" value="UniProtKB-KW"/>
</dbReference>
<keyword evidence="6" id="KW-0646">Protease inhibitor</keyword>
<evidence type="ECO:0000256" key="3">
    <source>
        <dbReference type="ARBA" id="ARBA00013520"/>
    </source>
</evidence>
<sequence length="202" mass="22647">MTWTANSCFVTLAILFLWRGEEVAEACRCFPAHPQEAFCRSDVVMRGKVVGVQEVDAGNDIFGNPTKYDIKQIKMFKGPSNGIDALYTNPYSSCGVTLNNGTEYLITGKLNDDGMMHIALCDFIKPWDDLSETQKKSLTQRYERGCGCKFTFCFTTPCMVSSPAECMWTDSLIDNEMYGGQAKRLVCMKRSDGSCAWYRGPH</sequence>
<dbReference type="PANTHER" id="PTHR11844:SF24">
    <property type="entry name" value="METALLOPROTEINASE INHIBITOR 2"/>
    <property type="match status" value="1"/>
</dbReference>
<keyword evidence="10" id="KW-0481">Metalloenzyme inhibitor</keyword>
<protein>
    <recommendedName>
        <fullName evidence="3">Metalloproteinase inhibitor 2</fullName>
    </recommendedName>
    <alternativeName>
        <fullName evidence="11">Tissue inhibitor of metalloproteinases 2</fullName>
    </alternativeName>
</protein>
<evidence type="ECO:0000256" key="13">
    <source>
        <dbReference type="PIRSR" id="PIRSR601820-3"/>
    </source>
</evidence>
<feature type="signal peptide" evidence="14">
    <location>
        <begin position="1"/>
        <end position="26"/>
    </location>
</feature>
<keyword evidence="5" id="KW-0483">Metalloprotease inhibitor</keyword>
<feature type="disulfide bond" evidence="13">
    <location>
        <begin position="39"/>
        <end position="146"/>
    </location>
</feature>
<dbReference type="InterPro" id="IPR001134">
    <property type="entry name" value="Netrin_domain"/>
</dbReference>
<name>A0ABD2GHR8_PAGBO</name>
<feature type="disulfide bond" evidence="13">
    <location>
        <begin position="148"/>
        <end position="195"/>
    </location>
</feature>
<dbReference type="PROSITE" id="PS50189">
    <property type="entry name" value="NTR"/>
    <property type="match status" value="1"/>
</dbReference>
<evidence type="ECO:0000313" key="17">
    <source>
        <dbReference type="Proteomes" id="UP001619887"/>
    </source>
</evidence>
<evidence type="ECO:0000256" key="9">
    <source>
        <dbReference type="ARBA" id="ARBA00023157"/>
    </source>
</evidence>
<dbReference type="InterPro" id="IPR030490">
    <property type="entry name" value="TIMP_CS"/>
</dbReference>
<keyword evidence="7 12" id="KW-0479">Metal-binding</keyword>
<dbReference type="Gene3D" id="2.40.50.120">
    <property type="match status" value="1"/>
</dbReference>
<dbReference type="Proteomes" id="UP001619887">
    <property type="component" value="Unassembled WGS sequence"/>
</dbReference>
<dbReference type="InterPro" id="IPR001820">
    <property type="entry name" value="TIMP"/>
</dbReference>
<evidence type="ECO:0000256" key="12">
    <source>
        <dbReference type="PIRSR" id="PIRSR601820-1"/>
    </source>
</evidence>
<dbReference type="AlphaFoldDB" id="A0ABD2GHR8"/>
<evidence type="ECO:0000256" key="7">
    <source>
        <dbReference type="ARBA" id="ARBA00022723"/>
    </source>
</evidence>